<protein>
    <submittedName>
        <fullName evidence="1">Uncharacterized protein</fullName>
    </submittedName>
</protein>
<reference evidence="1 2" key="1">
    <citation type="submission" date="2017-04" db="EMBL/GenBank/DDBJ databases">
        <authorList>
            <person name="Veseli I.A."/>
            <person name="Tang C."/>
            <person name="Pombert J.-F."/>
        </authorList>
    </citation>
    <scope>NUCLEOTIDE SEQUENCE [LARGE SCALE GENOMIC DNA]</scope>
    <source>
        <strain evidence="1 2">ATCC 700373</strain>
    </source>
</reference>
<evidence type="ECO:0000313" key="1">
    <source>
        <dbReference type="EMBL" id="ARJ50907.1"/>
    </source>
</evidence>
<dbReference type="KEGG" id="slz:B5P37_06025"/>
<gene>
    <name evidence="1" type="ORF">B5P37_06025</name>
</gene>
<name>A0AAC9RUB2_9STAP</name>
<evidence type="ECO:0000313" key="2">
    <source>
        <dbReference type="Proteomes" id="UP000242864"/>
    </source>
</evidence>
<accession>A0AAC9RUB2</accession>
<dbReference type="RefSeq" id="WP_085237384.1">
    <property type="nucleotide sequence ID" value="NZ_CP020773.1"/>
</dbReference>
<dbReference type="AlphaFoldDB" id="A0AAC9RUB2"/>
<sequence length="305" mass="35816">MLKLADWKNEKETLHRLSQILGKHKLASAFQEPQWRHVVLDITTTGFSTGLLFYQSSTYSISINLVDHFILVETQTASEKIPLKDGITIQSYYQQIQQALFRNGIEVTINERPQEVTDTTLFSKDTHHCHYNEETSRSVLQLMAFATRALQYFIAPYRARKMNPGLFWGTFDISCLIHYNAFHEMFEPTQIIEYAAFDEHFIEFGFWFGDDRFEGPTFFILPYPFVDQSFTFEQPLIEGAYFDSQLTELIYEMKSMNSETLNALSAFFNQGFEIFKSHLSWENCEHYHVPLKMNTNQIQQKPYPH</sequence>
<dbReference type="Pfam" id="PF19459">
    <property type="entry name" value="DUF5996"/>
    <property type="match status" value="1"/>
</dbReference>
<organism evidence="1 2">
    <name type="scientific">Staphylococcus lutrae</name>
    <dbReference type="NCBI Taxonomy" id="155085"/>
    <lineage>
        <taxon>Bacteria</taxon>
        <taxon>Bacillati</taxon>
        <taxon>Bacillota</taxon>
        <taxon>Bacilli</taxon>
        <taxon>Bacillales</taxon>
        <taxon>Staphylococcaceae</taxon>
        <taxon>Staphylococcus</taxon>
    </lineage>
</organism>
<proteinExistence type="predicted"/>
<dbReference type="Proteomes" id="UP000242864">
    <property type="component" value="Chromosome"/>
</dbReference>
<dbReference type="InterPro" id="IPR046038">
    <property type="entry name" value="DUF5996"/>
</dbReference>
<keyword evidence="2" id="KW-1185">Reference proteome</keyword>
<dbReference type="EMBL" id="CP020773">
    <property type="protein sequence ID" value="ARJ50907.1"/>
    <property type="molecule type" value="Genomic_DNA"/>
</dbReference>